<feature type="compositionally biased region" description="Basic and acidic residues" evidence="10">
    <location>
        <begin position="1863"/>
        <end position="1881"/>
    </location>
</feature>
<keyword evidence="4" id="KW-0653">Protein transport</keyword>
<evidence type="ECO:0000256" key="8">
    <source>
        <dbReference type="ARBA" id="ARBA00038387"/>
    </source>
</evidence>
<dbReference type="GO" id="GO:0044611">
    <property type="term" value="C:nuclear pore inner ring"/>
    <property type="evidence" value="ECO:0007669"/>
    <property type="project" value="TreeGrafter"/>
</dbReference>
<comment type="subcellular location">
    <subcellularLocation>
        <location evidence="1">Nucleus</location>
        <location evidence="1">Nuclear pore complex</location>
    </subcellularLocation>
</comment>
<feature type="domain" description="Nuclear pore protein Nup188 C-terminal" evidence="12">
    <location>
        <begin position="1530"/>
        <end position="1900"/>
    </location>
</feature>
<evidence type="ECO:0000256" key="6">
    <source>
        <dbReference type="ARBA" id="ARBA00023132"/>
    </source>
</evidence>
<accession>A0AAN7UEY9</accession>
<comment type="similarity">
    <text evidence="8">Belongs to the Nup188 family.</text>
</comment>
<feature type="domain" description="Nucleoporin Nup188 N-terminal subdomain III" evidence="13">
    <location>
        <begin position="844"/>
        <end position="1228"/>
    </location>
</feature>
<keyword evidence="2" id="KW-0813">Transport</keyword>
<evidence type="ECO:0000256" key="2">
    <source>
        <dbReference type="ARBA" id="ARBA00022448"/>
    </source>
</evidence>
<evidence type="ECO:0000313" key="14">
    <source>
        <dbReference type="EMBL" id="KAK5627628.1"/>
    </source>
</evidence>
<dbReference type="EMBL" id="JAWHQM010000006">
    <property type="protein sequence ID" value="KAK5627628.1"/>
    <property type="molecule type" value="Genomic_DNA"/>
</dbReference>
<gene>
    <name evidence="14" type="ORF">RRF57_003343</name>
</gene>
<evidence type="ECO:0000256" key="7">
    <source>
        <dbReference type="ARBA" id="ARBA00023242"/>
    </source>
</evidence>
<sequence length="1905" mass="210860">MTTSAIREAMQPLVEAFATCDQHPSRVTTTKKLEDSQPPTNTRSQHSAASHAFAASPSAHCSLILAAMAEPLADQLYLPPLEPCLKGESVILSWKLAASALMDPSGHRQSSQIVVDFFNDPLVQSFFTSPGSAFEPSSDKNQHHATFEKKTAAIHVTPTPNDKYDINVIKGDALWLSKNARINEVAALRVVVIEYQSRPISQLLGPISTQDVASLRAAVGAGKVQSSNIIPGLTLTATLDASDIQADFDKSESRRQRIFQTYLSERRFYAATNEYVFTLMLQEKLPTSSPTEASSSIRQSLLNAYGVSSKQTQKPTADIPTKTCHALIAQYITLLPDCIQQTGASLESVVQDKALLNEDNQELWVHTCLTEMLHRLTILFQLLDQLSDSLVSDTVAKQWFSMVNDLNFLNQLQAFPQSISDLMIPLQTLVCVISLKMLNLPRMMAFFEGEIDLDTDNEYLATSSVLELIHDVLETSVVSGSAYMSPVLFAWVPIVHAMFSSYQERAEKRDAIQNQKAVENYDSNTQMVPRGRRNSAGSITTIDKRRYDDFLINKSLDRDFERVQLLAVVATDEVHVFDVITALASHLGPTERGIFPFSVGSRMRITFMDLLKATYPFVGYKAEPLTSLLSVLGGSHGYWDLPAVQEASQDDILHCALNDQLILEAYVQQALDRFPYEFAPFLTLCRTLGCAAALPDTNNHERITRLLEKTPTLTFTLPDDFTQYHLANEEENSNSFQFIDDFPLFSPVSSRKRIAADEELFVIPAGTYGRFVVDEGKIVRVEYAHSALALLGKRLDLNLAANKYDMALGVLALDDVAEVISLLATLIRAEVLRASNLNGRATGSPEAALAIVGEASRALPRNKDIVSVVCDTMDVLMDSDQDDFGLGALVACVQFLHAILPVCPGRVWSYMAKCTLLQSQSQGGRLARIIGNLDLSSVQFDLLVSTVQLFSDLVDSAMTSSVRRKTDIKVNPRQQSVDDVWLGVSDKIITQITLAIAQTAVDFLESSSTWRFATNQDRMTLMRDIVPIMDKIIYYTFSVDDISAKTALMSVLVPAARFVVDSFLGPSAGSLRVLPLLGTLVAATQGLESTIYAQRSQLFRDQTLVVLKFATNLVRVANYSDRSSTTLENQLFKITPYVARLYARDLIFKGPVTELLESLVISAGKTIGEPPSLLGNLGPQTSRSFLQLISTLDRPFNQAQEANTIWHFFSTIVRNRQQWMANCLLTGKTPRDAKANNGKASETAPDSVLGLALSRLALLSKLDQSEALSILDFITSAQNFWPWTIFTLQKNTSFLPELRNFVRTLKPSSVTMKTKVLQACNEARIAAYIAEIFAMQLFHLRQIGQAGSFARELTQDLDYYLRDGVGVAGYNRGLHVNFSRNFSRQYPNCSLENFKRTLLEPKSLGAEFYYALGFADKMLKFDPSWVGPRNSGFRNEMEMANMNLSLVDAQVSLYHAWEFLLLELSTCLPDNDTLKKQSIQVAQQCLEANQEVQSHDQVFERLAESRVNLALILVQRIVDSSPSAGDIAQLLNSVWGTVSSYQDSYSSQNISIYRTLLRLLYVTLRTMVQSYGQTDFNASVRDSQGNSISPAIVSQTVLGILDGVVCKGFRTVVAFIHDSGTAVSTSDVIIINAILQACLCIPGMDHSQTQILNILAAHDAVQAAVSLYSWADKLAEQGDPIYGELALLFLLELSTLPLVAEQLACDGLLDQITSANLATFLRRPNVSPFADSVGLQRCYSIWAKGIVPLLLNLLSALGATIAPEVAYVLNQFPSLMQSSIDRFEAPSDSQRRGRRDMAFITPLSVSEIHSLALVTQVLGGLRANNARDIPAVEWDSATLLEYVDWWIDHRKVLRERLVSLGPREAERKTRPASDADQRRGSESQLEANVVEQLEFVRIVLNDGPE</sequence>
<keyword evidence="15" id="KW-1185">Reference proteome</keyword>
<protein>
    <recommendedName>
        <fullName evidence="9">Nucleoporin NUP188</fullName>
    </recommendedName>
</protein>
<dbReference type="Pfam" id="PF21094">
    <property type="entry name" value="Nup188_SH3-like"/>
    <property type="match status" value="1"/>
</dbReference>
<reference evidence="14 15" key="1">
    <citation type="submission" date="2023-10" db="EMBL/GenBank/DDBJ databases">
        <title>Draft genome sequence of Xylaria bambusicola isolate GMP-LS, the root and basal stem rot pathogen of sugarcane in Indonesia.</title>
        <authorList>
            <person name="Selvaraj P."/>
            <person name="Muralishankar V."/>
            <person name="Muruganantham S."/>
            <person name="Sp S."/>
            <person name="Haryani S."/>
            <person name="Lau K.J.X."/>
            <person name="Naqvi N.I."/>
        </authorList>
    </citation>
    <scope>NUCLEOTIDE SEQUENCE [LARGE SCALE GENOMIC DNA]</scope>
    <source>
        <strain evidence="14">GMP-LS</strain>
    </source>
</reference>
<evidence type="ECO:0000259" key="11">
    <source>
        <dbReference type="Pfam" id="PF10487"/>
    </source>
</evidence>
<keyword evidence="6" id="KW-0906">Nuclear pore complex</keyword>
<feature type="region of interest" description="Disordered" evidence="10">
    <location>
        <begin position="25"/>
        <end position="51"/>
    </location>
</feature>
<dbReference type="Proteomes" id="UP001305414">
    <property type="component" value="Unassembled WGS sequence"/>
</dbReference>
<keyword evidence="5" id="KW-0811">Translocation</keyword>
<evidence type="ECO:0000256" key="3">
    <source>
        <dbReference type="ARBA" id="ARBA00022816"/>
    </source>
</evidence>
<dbReference type="GO" id="GO:0006606">
    <property type="term" value="P:protein import into nucleus"/>
    <property type="evidence" value="ECO:0007669"/>
    <property type="project" value="TreeGrafter"/>
</dbReference>
<dbReference type="Pfam" id="PF10487">
    <property type="entry name" value="Nup188_N"/>
    <property type="match status" value="1"/>
</dbReference>
<evidence type="ECO:0000313" key="15">
    <source>
        <dbReference type="Proteomes" id="UP001305414"/>
    </source>
</evidence>
<dbReference type="Pfam" id="PF18378">
    <property type="entry name" value="Nup188_C"/>
    <property type="match status" value="1"/>
</dbReference>
<dbReference type="GO" id="GO:0051028">
    <property type="term" value="P:mRNA transport"/>
    <property type="evidence" value="ECO:0007669"/>
    <property type="project" value="UniProtKB-KW"/>
</dbReference>
<evidence type="ECO:0000259" key="12">
    <source>
        <dbReference type="Pfam" id="PF18378"/>
    </source>
</evidence>
<dbReference type="PANTHER" id="PTHR31431:SF1">
    <property type="entry name" value="NUCLEOPORIN NUP188"/>
    <property type="match status" value="1"/>
</dbReference>
<comment type="caution">
    <text evidence="14">The sequence shown here is derived from an EMBL/GenBank/DDBJ whole genome shotgun (WGS) entry which is preliminary data.</text>
</comment>
<evidence type="ECO:0000256" key="4">
    <source>
        <dbReference type="ARBA" id="ARBA00022927"/>
    </source>
</evidence>
<dbReference type="InterPro" id="IPR018864">
    <property type="entry name" value="Nucleoporin_Nup188_N"/>
</dbReference>
<feature type="domain" description="Nucleoporin Nup188 N-terminal" evidence="11">
    <location>
        <begin position="321"/>
        <end position="514"/>
    </location>
</feature>
<evidence type="ECO:0000256" key="10">
    <source>
        <dbReference type="SAM" id="MobiDB-lite"/>
    </source>
</evidence>
<dbReference type="InterPro" id="IPR044840">
    <property type="entry name" value="Nup188"/>
</dbReference>
<dbReference type="PANTHER" id="PTHR31431">
    <property type="entry name" value="NUCLEOPORIN NUP188 HOMOLOG"/>
    <property type="match status" value="1"/>
</dbReference>
<keyword evidence="3" id="KW-0509">mRNA transport</keyword>
<proteinExistence type="inferred from homology"/>
<evidence type="ECO:0000256" key="5">
    <source>
        <dbReference type="ARBA" id="ARBA00023010"/>
    </source>
</evidence>
<evidence type="ECO:0000256" key="9">
    <source>
        <dbReference type="ARBA" id="ARBA00040174"/>
    </source>
</evidence>
<name>A0AAN7UEY9_9PEZI</name>
<dbReference type="GO" id="GO:0017056">
    <property type="term" value="F:structural constituent of nuclear pore"/>
    <property type="evidence" value="ECO:0007669"/>
    <property type="project" value="InterPro"/>
</dbReference>
<evidence type="ECO:0000256" key="1">
    <source>
        <dbReference type="ARBA" id="ARBA00004567"/>
    </source>
</evidence>
<dbReference type="Gene3D" id="1.25.10.70">
    <property type="match status" value="1"/>
</dbReference>
<dbReference type="Pfam" id="PF21093">
    <property type="entry name" value="Nup188_N-subdom_III"/>
    <property type="match status" value="1"/>
</dbReference>
<dbReference type="GO" id="GO:0006405">
    <property type="term" value="P:RNA export from nucleus"/>
    <property type="evidence" value="ECO:0007669"/>
    <property type="project" value="TreeGrafter"/>
</dbReference>
<dbReference type="InterPro" id="IPR041634">
    <property type="entry name" value="Nup188_C"/>
</dbReference>
<organism evidence="14 15">
    <name type="scientific">Xylaria bambusicola</name>
    <dbReference type="NCBI Taxonomy" id="326684"/>
    <lineage>
        <taxon>Eukaryota</taxon>
        <taxon>Fungi</taxon>
        <taxon>Dikarya</taxon>
        <taxon>Ascomycota</taxon>
        <taxon>Pezizomycotina</taxon>
        <taxon>Sordariomycetes</taxon>
        <taxon>Xylariomycetidae</taxon>
        <taxon>Xylariales</taxon>
        <taxon>Xylariaceae</taxon>
        <taxon>Xylaria</taxon>
    </lineage>
</organism>
<dbReference type="InterPro" id="IPR048883">
    <property type="entry name" value="Nup188_N-subdom_III"/>
</dbReference>
<evidence type="ECO:0000259" key="13">
    <source>
        <dbReference type="Pfam" id="PF21093"/>
    </source>
</evidence>
<feature type="region of interest" description="Disordered" evidence="10">
    <location>
        <begin position="1863"/>
        <end position="1885"/>
    </location>
</feature>
<keyword evidence="7" id="KW-0539">Nucleus</keyword>